<organism evidence="2 3">
    <name type="scientific">Halobium palmae</name>
    <dbReference type="NCBI Taxonomy" id="1776492"/>
    <lineage>
        <taxon>Archaea</taxon>
        <taxon>Methanobacteriati</taxon>
        <taxon>Methanobacteriota</taxon>
        <taxon>Stenosarchaea group</taxon>
        <taxon>Halobacteria</taxon>
        <taxon>Halobacteriales</taxon>
        <taxon>Haloferacaceae</taxon>
        <taxon>Halobium</taxon>
    </lineage>
</organism>
<feature type="transmembrane region" description="Helical" evidence="1">
    <location>
        <begin position="29"/>
        <end position="48"/>
    </location>
</feature>
<gene>
    <name evidence="2" type="ORF">ACFQE1_16860</name>
</gene>
<keyword evidence="1" id="KW-0472">Membrane</keyword>
<proteinExistence type="predicted"/>
<dbReference type="AlphaFoldDB" id="A0ABD5S409"/>
<feature type="non-terminal residue" evidence="2">
    <location>
        <position position="1"/>
    </location>
</feature>
<dbReference type="EMBL" id="JBHSWU010000828">
    <property type="protein sequence ID" value="MFC6726003.1"/>
    <property type="molecule type" value="Genomic_DNA"/>
</dbReference>
<reference evidence="2 3" key="1">
    <citation type="journal article" date="2019" name="Int. J. Syst. Evol. Microbiol.">
        <title>The Global Catalogue of Microorganisms (GCM) 10K type strain sequencing project: providing services to taxonomists for standard genome sequencing and annotation.</title>
        <authorList>
            <consortium name="The Broad Institute Genomics Platform"/>
            <consortium name="The Broad Institute Genome Sequencing Center for Infectious Disease"/>
            <person name="Wu L."/>
            <person name="Ma J."/>
        </authorList>
    </citation>
    <scope>NUCLEOTIDE SEQUENCE [LARGE SCALE GENOMIC DNA]</scope>
    <source>
        <strain evidence="2 3">NBRC 111368</strain>
    </source>
</reference>
<keyword evidence="1" id="KW-1133">Transmembrane helix</keyword>
<evidence type="ECO:0000313" key="3">
    <source>
        <dbReference type="Proteomes" id="UP001596328"/>
    </source>
</evidence>
<evidence type="ECO:0000313" key="2">
    <source>
        <dbReference type="EMBL" id="MFC6726003.1"/>
    </source>
</evidence>
<name>A0ABD5S409_9EURY</name>
<evidence type="ECO:0000256" key="1">
    <source>
        <dbReference type="SAM" id="Phobius"/>
    </source>
</evidence>
<evidence type="ECO:0008006" key="4">
    <source>
        <dbReference type="Google" id="ProtNLM"/>
    </source>
</evidence>
<comment type="caution">
    <text evidence="2">The sequence shown here is derived from an EMBL/GenBank/DDBJ whole genome shotgun (WGS) entry which is preliminary data.</text>
</comment>
<dbReference type="Proteomes" id="UP001596328">
    <property type="component" value="Unassembled WGS sequence"/>
</dbReference>
<accession>A0ABD5S409</accession>
<sequence>LSFLLTALGSVFATWLPMATDMMSRYGTTIAGVGAGSGLLVALAGYYFGRDLRDGLTREVE</sequence>
<protein>
    <recommendedName>
        <fullName evidence="4">MFS transporter</fullName>
    </recommendedName>
</protein>
<keyword evidence="1" id="KW-0812">Transmembrane</keyword>
<keyword evidence="3" id="KW-1185">Reference proteome</keyword>